<keyword evidence="1" id="KW-0472">Membrane</keyword>
<dbReference type="SUPFAM" id="SSF53448">
    <property type="entry name" value="Nucleotide-diphospho-sugar transferases"/>
    <property type="match status" value="1"/>
</dbReference>
<proteinExistence type="predicted"/>
<feature type="transmembrane region" description="Helical" evidence="1">
    <location>
        <begin position="418"/>
        <end position="441"/>
    </location>
</feature>
<feature type="transmembrane region" description="Helical" evidence="1">
    <location>
        <begin position="239"/>
        <end position="255"/>
    </location>
</feature>
<dbReference type="Gene3D" id="3.90.550.10">
    <property type="entry name" value="Spore Coat Polysaccharide Biosynthesis Protein SpsA, Chain A"/>
    <property type="match status" value="1"/>
</dbReference>
<evidence type="ECO:0000313" key="4">
    <source>
        <dbReference type="Proteomes" id="UP000320235"/>
    </source>
</evidence>
<gene>
    <name evidence="3" type="ORF">FB391_0806</name>
</gene>
<name>A0A543FKX5_9MICO</name>
<feature type="transmembrane region" description="Helical" evidence="1">
    <location>
        <begin position="127"/>
        <end position="148"/>
    </location>
</feature>
<keyword evidence="4" id="KW-1185">Reference proteome</keyword>
<keyword evidence="3" id="KW-0808">Transferase</keyword>
<evidence type="ECO:0000313" key="3">
    <source>
        <dbReference type="EMBL" id="TQM34518.1"/>
    </source>
</evidence>
<evidence type="ECO:0000256" key="1">
    <source>
        <dbReference type="SAM" id="Phobius"/>
    </source>
</evidence>
<evidence type="ECO:0000259" key="2">
    <source>
        <dbReference type="Pfam" id="PF00535"/>
    </source>
</evidence>
<dbReference type="GO" id="GO:0006487">
    <property type="term" value="P:protein N-linked glycosylation"/>
    <property type="evidence" value="ECO:0007669"/>
    <property type="project" value="TreeGrafter"/>
</dbReference>
<dbReference type="Proteomes" id="UP000320235">
    <property type="component" value="Unassembled WGS sequence"/>
</dbReference>
<feature type="domain" description="Glycosyltransferase 2-like" evidence="2">
    <location>
        <begin position="498"/>
        <end position="651"/>
    </location>
</feature>
<accession>A0A543FKX5</accession>
<feature type="transmembrane region" description="Helical" evidence="1">
    <location>
        <begin position="217"/>
        <end position="233"/>
    </location>
</feature>
<feature type="transmembrane region" description="Helical" evidence="1">
    <location>
        <begin position="387"/>
        <end position="406"/>
    </location>
</feature>
<dbReference type="PANTHER" id="PTHR10859">
    <property type="entry name" value="GLYCOSYL TRANSFERASE"/>
    <property type="match status" value="1"/>
</dbReference>
<keyword evidence="1" id="KW-1133">Transmembrane helix</keyword>
<feature type="transmembrane region" description="Helical" evidence="1">
    <location>
        <begin position="187"/>
        <end position="210"/>
    </location>
</feature>
<feature type="transmembrane region" description="Helical" evidence="1">
    <location>
        <begin position="28"/>
        <end position="48"/>
    </location>
</feature>
<dbReference type="PANTHER" id="PTHR10859:SF91">
    <property type="entry name" value="DOLICHYL-PHOSPHATE BETA-GLUCOSYLTRANSFERASE"/>
    <property type="match status" value="1"/>
</dbReference>
<protein>
    <submittedName>
        <fullName evidence="3">Glycosyl transferase family 2</fullName>
    </submittedName>
</protein>
<dbReference type="InterPro" id="IPR029044">
    <property type="entry name" value="Nucleotide-diphossugar_trans"/>
</dbReference>
<dbReference type="OrthoDB" id="2369748at2"/>
<dbReference type="InterPro" id="IPR001173">
    <property type="entry name" value="Glyco_trans_2-like"/>
</dbReference>
<sequence>MGPMTKTLANEARTGPTSNTFWPRSTSLFLLFVGLVLAVVSFTVVLNMPELPWHSARDAELRATYDAYRSTGTLLIKETGSGSYYTQAPASGPWSSAAWDDDPGSYMIASLMSHITGSESPYPGLGLVQALLVSIPLIWLPMAVARIFRRARAGYAMLLLPALLWIVNNGTILVGTEYGLSDEVATLRVYALYGIAASMAFLSLTLLLLFSTYRLRLPALIGASVLIGVLAGFGNLARSLSGMGIAAAVAVLWWLNTTGRWRWAKALAAGVLAMVLAFGVQTGVMSAVNSGRVAATGESLEQLPDAHGVWHPLYLGLAWPEPITGQPSRFGIEWSDEFGWNKAREVNPEVIIASEEYDLILKDYYLDAVASDPIGAVKLYVQKTLFVIKHFGAMIAFIIVGFVLALTRRSPQRRRLVAALAIALPTLALGFVPPVLVMPYLYYYSELSAALGMLSAVALGALVWSITSMPSHVRALERTRLSARTEPAAVPADRIRLSVVIPTRNGEQVIGETLATLGRTLNADDEIVVVENGSTDRTTSALERLAAEWVAPPALVVLHSAPGLGEALRTGLLTTRGDRVLLSADDLPFGVTDLDQFRKLPTSDVVAIGSKAHPHSNVVRGWRRSVQSRIFRFLREALLQSRVGDSQGTIWVAGPWGRSFALQSRETGLMWTTELVLAAEQQGIRVVEVPVTLSGGHEKGASRFRFSDAWQSVVGFTRLAIYKDDYCNEDWTRSTRADDEPLTAVAVDPEPPVVAPAGNV</sequence>
<organism evidence="3 4">
    <name type="scientific">Microbacterium kyungheense</name>
    <dbReference type="NCBI Taxonomy" id="1263636"/>
    <lineage>
        <taxon>Bacteria</taxon>
        <taxon>Bacillati</taxon>
        <taxon>Actinomycetota</taxon>
        <taxon>Actinomycetes</taxon>
        <taxon>Micrococcales</taxon>
        <taxon>Microbacteriaceae</taxon>
        <taxon>Microbacterium</taxon>
    </lineage>
</organism>
<dbReference type="EMBL" id="VFPE01000001">
    <property type="protein sequence ID" value="TQM34518.1"/>
    <property type="molecule type" value="Genomic_DNA"/>
</dbReference>
<dbReference type="GO" id="GO:0016740">
    <property type="term" value="F:transferase activity"/>
    <property type="evidence" value="ECO:0007669"/>
    <property type="project" value="UniProtKB-KW"/>
</dbReference>
<comment type="caution">
    <text evidence="3">The sequence shown here is derived from an EMBL/GenBank/DDBJ whole genome shotgun (WGS) entry which is preliminary data.</text>
</comment>
<reference evidence="3 4" key="1">
    <citation type="submission" date="2019-06" db="EMBL/GenBank/DDBJ databases">
        <title>Sequencing the genomes of 1000 actinobacteria strains.</title>
        <authorList>
            <person name="Klenk H.-P."/>
        </authorList>
    </citation>
    <scope>NUCLEOTIDE SEQUENCE [LARGE SCALE GENOMIC DNA]</scope>
    <source>
        <strain evidence="3 4">DSM 105492</strain>
    </source>
</reference>
<dbReference type="AlphaFoldDB" id="A0A543FKX5"/>
<keyword evidence="1" id="KW-0812">Transmembrane</keyword>
<feature type="transmembrane region" description="Helical" evidence="1">
    <location>
        <begin position="155"/>
        <end position="175"/>
    </location>
</feature>
<feature type="transmembrane region" description="Helical" evidence="1">
    <location>
        <begin position="267"/>
        <end position="288"/>
    </location>
</feature>
<dbReference type="Pfam" id="PF00535">
    <property type="entry name" value="Glycos_transf_2"/>
    <property type="match status" value="1"/>
</dbReference>
<feature type="transmembrane region" description="Helical" evidence="1">
    <location>
        <begin position="447"/>
        <end position="466"/>
    </location>
</feature>